<proteinExistence type="predicted"/>
<evidence type="ECO:0000313" key="1">
    <source>
        <dbReference type="EMBL" id="OKP10730.1"/>
    </source>
</evidence>
<gene>
    <name evidence="1" type="ORF">PENSUB_4033</name>
</gene>
<dbReference type="EMBL" id="MNBE01000313">
    <property type="protein sequence ID" value="OKP10730.1"/>
    <property type="molecule type" value="Genomic_DNA"/>
</dbReference>
<evidence type="ECO:0000313" key="2">
    <source>
        <dbReference type="Proteomes" id="UP000186955"/>
    </source>
</evidence>
<organism evidence="1 2">
    <name type="scientific">Penicillium subrubescens</name>
    <dbReference type="NCBI Taxonomy" id="1316194"/>
    <lineage>
        <taxon>Eukaryota</taxon>
        <taxon>Fungi</taxon>
        <taxon>Dikarya</taxon>
        <taxon>Ascomycota</taxon>
        <taxon>Pezizomycotina</taxon>
        <taxon>Eurotiomycetes</taxon>
        <taxon>Eurotiomycetidae</taxon>
        <taxon>Eurotiales</taxon>
        <taxon>Aspergillaceae</taxon>
        <taxon>Penicillium</taxon>
    </lineage>
</organism>
<protein>
    <submittedName>
        <fullName evidence="1">Uncharacterized protein</fullName>
    </submittedName>
</protein>
<sequence>MIGIQHPVQTHPRFFSCPFPLLNRYLAPLHCSRGPCTRVSWGLSYTYTQLYDEVRTETEDGAKVHTPPAPSGSLDATIYFCDGSPYEEGLQLGFNTE</sequence>
<name>A0A1Q5UE34_9EURO</name>
<comment type="caution">
    <text evidence="1">The sequence shown here is derived from an EMBL/GenBank/DDBJ whole genome shotgun (WGS) entry which is preliminary data.</text>
</comment>
<dbReference type="Proteomes" id="UP000186955">
    <property type="component" value="Unassembled WGS sequence"/>
</dbReference>
<accession>A0A1Q5UE34</accession>
<keyword evidence="2" id="KW-1185">Reference proteome</keyword>
<reference evidence="1 2" key="1">
    <citation type="submission" date="2016-10" db="EMBL/GenBank/DDBJ databases">
        <title>Genome sequence of the ascomycete fungus Penicillium subrubescens.</title>
        <authorList>
            <person name="De Vries R.P."/>
            <person name="Peng M."/>
            <person name="Dilokpimol A."/>
            <person name="Hilden K."/>
            <person name="Makela M.R."/>
            <person name="Grigoriev I."/>
            <person name="Riley R."/>
            <person name="Granchi Z."/>
        </authorList>
    </citation>
    <scope>NUCLEOTIDE SEQUENCE [LARGE SCALE GENOMIC DNA]</scope>
    <source>
        <strain evidence="1 2">CBS 132785</strain>
    </source>
</reference>
<dbReference type="AlphaFoldDB" id="A0A1Q5UE34"/>